<keyword evidence="4" id="KW-0540">Nuclease</keyword>
<keyword evidence="7" id="KW-0539">Nucleus</keyword>
<comment type="similarity">
    <text evidence="3">Belongs to the HARBI1 family.</text>
</comment>
<comment type="caution">
    <text evidence="9">The sequence shown here is derived from an EMBL/GenBank/DDBJ whole genome shotgun (WGS) entry which is preliminary data.</text>
</comment>
<keyword evidence="6" id="KW-0378">Hydrolase</keyword>
<dbReference type="InterPro" id="IPR027806">
    <property type="entry name" value="HARBI1_dom"/>
</dbReference>
<dbReference type="InterPro" id="IPR045249">
    <property type="entry name" value="HARBI1-like"/>
</dbReference>
<organism evidence="9 10">
    <name type="scientific">Molorchus minor</name>
    <dbReference type="NCBI Taxonomy" id="1323400"/>
    <lineage>
        <taxon>Eukaryota</taxon>
        <taxon>Metazoa</taxon>
        <taxon>Ecdysozoa</taxon>
        <taxon>Arthropoda</taxon>
        <taxon>Hexapoda</taxon>
        <taxon>Insecta</taxon>
        <taxon>Pterygota</taxon>
        <taxon>Neoptera</taxon>
        <taxon>Endopterygota</taxon>
        <taxon>Coleoptera</taxon>
        <taxon>Polyphaga</taxon>
        <taxon>Cucujiformia</taxon>
        <taxon>Chrysomeloidea</taxon>
        <taxon>Cerambycidae</taxon>
        <taxon>Lamiinae</taxon>
        <taxon>Monochamini</taxon>
        <taxon>Molorchus</taxon>
    </lineage>
</organism>
<proteinExistence type="inferred from homology"/>
<dbReference type="EMBL" id="JAPWTJ010000151">
    <property type="protein sequence ID" value="KAJ8982009.1"/>
    <property type="molecule type" value="Genomic_DNA"/>
</dbReference>
<evidence type="ECO:0000256" key="1">
    <source>
        <dbReference type="ARBA" id="ARBA00001968"/>
    </source>
</evidence>
<dbReference type="Pfam" id="PF13359">
    <property type="entry name" value="DDE_Tnp_4"/>
    <property type="match status" value="1"/>
</dbReference>
<evidence type="ECO:0000313" key="10">
    <source>
        <dbReference type="Proteomes" id="UP001162164"/>
    </source>
</evidence>
<feature type="domain" description="DDE Tnp4" evidence="8">
    <location>
        <begin position="32"/>
        <end position="176"/>
    </location>
</feature>
<evidence type="ECO:0000259" key="8">
    <source>
        <dbReference type="Pfam" id="PF13359"/>
    </source>
</evidence>
<evidence type="ECO:0000256" key="7">
    <source>
        <dbReference type="ARBA" id="ARBA00023242"/>
    </source>
</evidence>
<evidence type="ECO:0000313" key="9">
    <source>
        <dbReference type="EMBL" id="KAJ8982009.1"/>
    </source>
</evidence>
<sequence>MGGPTDTGRGSYDKYLKVPSTEEEWQKNAICVSIQAPPNEGSYYFNYKGFHSIVLLALVDANYNFIYIDCGGNGRISDGGIYKNSSLYKAINGNNNTLKIPAPKPLPGRKKNVSYCIIGDDAFTLNHNLMKSYPRSSNLSAKQNIFNYRLCRARRVVENAFGILCSRFRIFTRPMDTN</sequence>
<comment type="subcellular location">
    <subcellularLocation>
        <location evidence="2">Nucleus</location>
    </subcellularLocation>
</comment>
<keyword evidence="5" id="KW-0479">Metal-binding</keyword>
<evidence type="ECO:0000256" key="2">
    <source>
        <dbReference type="ARBA" id="ARBA00004123"/>
    </source>
</evidence>
<reference evidence="9" key="1">
    <citation type="journal article" date="2023" name="Insect Mol. Biol.">
        <title>Genome sequencing provides insights into the evolution of gene families encoding plant cell wall-degrading enzymes in longhorned beetles.</title>
        <authorList>
            <person name="Shin N.R."/>
            <person name="Okamura Y."/>
            <person name="Kirsch R."/>
            <person name="Pauchet Y."/>
        </authorList>
    </citation>
    <scope>NUCLEOTIDE SEQUENCE</scope>
    <source>
        <strain evidence="9">MMC_N1</strain>
    </source>
</reference>
<evidence type="ECO:0000256" key="6">
    <source>
        <dbReference type="ARBA" id="ARBA00022801"/>
    </source>
</evidence>
<keyword evidence="10" id="KW-1185">Reference proteome</keyword>
<dbReference type="PANTHER" id="PTHR22930:SF284">
    <property type="entry name" value="DDE TNP4 DOMAIN-CONTAINING PROTEIN"/>
    <property type="match status" value="1"/>
</dbReference>
<gene>
    <name evidence="9" type="ORF">NQ317_004096</name>
</gene>
<dbReference type="PANTHER" id="PTHR22930">
    <property type="match status" value="1"/>
</dbReference>
<evidence type="ECO:0000256" key="4">
    <source>
        <dbReference type="ARBA" id="ARBA00022722"/>
    </source>
</evidence>
<name>A0ABQ9JVA4_9CUCU</name>
<accession>A0ABQ9JVA4</accession>
<comment type="cofactor">
    <cofactor evidence="1">
        <name>a divalent metal cation</name>
        <dbReference type="ChEBI" id="CHEBI:60240"/>
    </cofactor>
</comment>
<evidence type="ECO:0000256" key="3">
    <source>
        <dbReference type="ARBA" id="ARBA00006958"/>
    </source>
</evidence>
<dbReference type="Proteomes" id="UP001162164">
    <property type="component" value="Unassembled WGS sequence"/>
</dbReference>
<protein>
    <recommendedName>
        <fullName evidence="8">DDE Tnp4 domain-containing protein</fullName>
    </recommendedName>
</protein>
<evidence type="ECO:0000256" key="5">
    <source>
        <dbReference type="ARBA" id="ARBA00022723"/>
    </source>
</evidence>